<dbReference type="Proteomes" id="UP000029964">
    <property type="component" value="Unassembled WGS sequence"/>
</dbReference>
<evidence type="ECO:0000256" key="3">
    <source>
        <dbReference type="ARBA" id="ARBA00023200"/>
    </source>
</evidence>
<accession>A0A086T9F0</accession>
<dbReference type="GO" id="GO:0042742">
    <property type="term" value="P:defense response to bacterium"/>
    <property type="evidence" value="ECO:0007669"/>
    <property type="project" value="UniProtKB-KW"/>
</dbReference>
<dbReference type="Gene3D" id="1.10.530.40">
    <property type="match status" value="1"/>
</dbReference>
<keyword evidence="4" id="KW-0732">Signal</keyword>
<evidence type="ECO:0000256" key="2">
    <source>
        <dbReference type="ARBA" id="ARBA00022638"/>
    </source>
</evidence>
<dbReference type="AlphaFoldDB" id="A0A086T9F0"/>
<dbReference type="GO" id="GO:0016998">
    <property type="term" value="P:cell wall macromolecule catabolic process"/>
    <property type="evidence" value="ECO:0007669"/>
    <property type="project" value="InterPro"/>
</dbReference>
<dbReference type="InterPro" id="IPR002196">
    <property type="entry name" value="Glyco_hydro_24"/>
</dbReference>
<organism evidence="5 6">
    <name type="scientific">Hapsidospora chrysogenum (strain ATCC 11550 / CBS 779.69 / DSM 880 / IAM 14645 / JCM 23072 / IMI 49137)</name>
    <name type="common">Acremonium chrysogenum</name>
    <dbReference type="NCBI Taxonomy" id="857340"/>
    <lineage>
        <taxon>Eukaryota</taxon>
        <taxon>Fungi</taxon>
        <taxon>Dikarya</taxon>
        <taxon>Ascomycota</taxon>
        <taxon>Pezizomycotina</taxon>
        <taxon>Sordariomycetes</taxon>
        <taxon>Hypocreomycetidae</taxon>
        <taxon>Hypocreales</taxon>
        <taxon>Bionectriaceae</taxon>
        <taxon>Hapsidospora</taxon>
    </lineage>
</organism>
<dbReference type="GO" id="GO:0009253">
    <property type="term" value="P:peptidoglycan catabolic process"/>
    <property type="evidence" value="ECO:0007669"/>
    <property type="project" value="InterPro"/>
</dbReference>
<keyword evidence="3" id="KW-1035">Host cytoplasm</keyword>
<gene>
    <name evidence="5" type="ORF">ACRE_031280</name>
</gene>
<dbReference type="InterPro" id="IPR033907">
    <property type="entry name" value="Endolysin_autolysin"/>
</dbReference>
<keyword evidence="1" id="KW-0929">Antimicrobial</keyword>
<dbReference type="OrthoDB" id="5358886at2759"/>
<reference evidence="6" key="1">
    <citation type="journal article" date="2014" name="Genome Announc.">
        <title>Genome sequence and annotation of Acremonium chrysogenum, producer of the beta-lactam antibiotic cephalosporin C.</title>
        <authorList>
            <person name="Terfehr D."/>
            <person name="Dahlmann T.A."/>
            <person name="Specht T."/>
            <person name="Zadra I."/>
            <person name="Kuernsteiner H."/>
            <person name="Kueck U."/>
        </authorList>
    </citation>
    <scope>NUCLEOTIDE SEQUENCE [LARGE SCALE GENOMIC DNA]</scope>
    <source>
        <strain evidence="6">ATCC 11550 / CBS 779.69 / DSM 880 / IAM 14645 / JCM 23072 / IMI 49137</strain>
    </source>
</reference>
<dbReference type="PANTHER" id="PTHR38107:SF3">
    <property type="entry name" value="LYSOZYME RRRD-RELATED"/>
    <property type="match status" value="1"/>
</dbReference>
<dbReference type="Pfam" id="PF00959">
    <property type="entry name" value="Phage_lysozyme"/>
    <property type="match status" value="1"/>
</dbReference>
<dbReference type="STRING" id="857340.A0A086T9F0"/>
<dbReference type="GO" id="GO:0003796">
    <property type="term" value="F:lysozyme activity"/>
    <property type="evidence" value="ECO:0007669"/>
    <property type="project" value="InterPro"/>
</dbReference>
<protein>
    <submittedName>
        <fullName evidence="5">Lysozyme-like protein</fullName>
    </submittedName>
</protein>
<evidence type="ECO:0000256" key="1">
    <source>
        <dbReference type="ARBA" id="ARBA00022529"/>
    </source>
</evidence>
<comment type="caution">
    <text evidence="5">The sequence shown here is derived from an EMBL/GenBank/DDBJ whole genome shotgun (WGS) entry which is preliminary data.</text>
</comment>
<evidence type="ECO:0000313" key="6">
    <source>
        <dbReference type="Proteomes" id="UP000029964"/>
    </source>
</evidence>
<proteinExistence type="predicted"/>
<dbReference type="PANTHER" id="PTHR38107">
    <property type="match status" value="1"/>
</dbReference>
<evidence type="ECO:0000256" key="4">
    <source>
        <dbReference type="SAM" id="SignalP"/>
    </source>
</evidence>
<evidence type="ECO:0000313" key="5">
    <source>
        <dbReference type="EMBL" id="KFH45982.1"/>
    </source>
</evidence>
<dbReference type="EMBL" id="JPKY01000024">
    <property type="protein sequence ID" value="KFH45982.1"/>
    <property type="molecule type" value="Genomic_DNA"/>
</dbReference>
<sequence>MVPYYTILAILPVCSATAACLGPEVNQPALNLVQQFEDFRATIYKDPAGHPAVGYGHLCSDSACSDVPYTIPLSYTDAERLLRDDLADCITNDTGNNVVLNANQYGALVSWAFNVGCENSGFSALIERLNMGEDPTSVATDELPRWNMIGDEVVPAFERRRAAEVDLFLAPSGEDALPALC</sequence>
<keyword evidence="6" id="KW-1185">Reference proteome</keyword>
<dbReference type="InterPro" id="IPR023347">
    <property type="entry name" value="Lysozyme_dom_sf"/>
</dbReference>
<dbReference type="HOGENOM" id="CLU_091641_3_0_1"/>
<dbReference type="GO" id="GO:0031640">
    <property type="term" value="P:killing of cells of another organism"/>
    <property type="evidence" value="ECO:0007669"/>
    <property type="project" value="UniProtKB-KW"/>
</dbReference>
<dbReference type="InterPro" id="IPR023346">
    <property type="entry name" value="Lysozyme-like_dom_sf"/>
</dbReference>
<feature type="signal peptide" evidence="4">
    <location>
        <begin position="1"/>
        <end position="16"/>
    </location>
</feature>
<keyword evidence="2" id="KW-0081">Bacteriolytic enzyme</keyword>
<name>A0A086T9F0_HAPC1</name>
<dbReference type="CDD" id="cd00737">
    <property type="entry name" value="lyz_endolysin_autolysin"/>
    <property type="match status" value="1"/>
</dbReference>
<dbReference type="InterPro" id="IPR051018">
    <property type="entry name" value="Bacteriophage_GH24"/>
</dbReference>
<feature type="chain" id="PRO_5001815433" evidence="4">
    <location>
        <begin position="17"/>
        <end position="181"/>
    </location>
</feature>
<dbReference type="SUPFAM" id="SSF53955">
    <property type="entry name" value="Lysozyme-like"/>
    <property type="match status" value="1"/>
</dbReference>